<protein>
    <recommendedName>
        <fullName evidence="3">ATPase BadF/BadG/BcrA/BcrD type domain-containing protein</fullName>
    </recommendedName>
</protein>
<sequence>MVRKASDGDARATALVAALFDRLGFRPGEGLHQLVGWAAGLAEPRMQIATLAPLALALAEAGDPAAGAIVDAAAAELALHIKTLERRLGAPTLAWSFAGGLFASPALRRAVTERVGRSPSPPRLPPVGGALLAAAQHLDWPIDESWIETLAGSLGRLSGR</sequence>
<dbReference type="Proteomes" id="UP000095463">
    <property type="component" value="Unassembled WGS sequence"/>
</dbReference>
<evidence type="ECO:0008006" key="3">
    <source>
        <dbReference type="Google" id="ProtNLM"/>
    </source>
</evidence>
<gene>
    <name evidence="1" type="ORF">VW23_011730</name>
</gene>
<dbReference type="EMBL" id="LAJE02000073">
    <property type="protein sequence ID" value="OEO32385.1"/>
    <property type="molecule type" value="Genomic_DNA"/>
</dbReference>
<keyword evidence="2" id="KW-1185">Reference proteome</keyword>
<dbReference type="InterPro" id="IPR043129">
    <property type="entry name" value="ATPase_NBD"/>
</dbReference>
<reference evidence="1 2" key="1">
    <citation type="journal article" date="2015" name="Genome Announc.">
        <title>Genome Assemblies of Three Soil-Associated Devosia species: D. insulae, D. limi, and D. soli.</title>
        <authorList>
            <person name="Hassan Y.I."/>
            <person name="Lepp D."/>
            <person name="Zhou T."/>
        </authorList>
    </citation>
    <scope>NUCLEOTIDE SEQUENCE [LARGE SCALE GENOMIC DNA]</scope>
    <source>
        <strain evidence="1 2">DS-56</strain>
    </source>
</reference>
<evidence type="ECO:0000313" key="2">
    <source>
        <dbReference type="Proteomes" id="UP000095463"/>
    </source>
</evidence>
<comment type="caution">
    <text evidence="1">The sequence shown here is derived from an EMBL/GenBank/DDBJ whole genome shotgun (WGS) entry which is preliminary data.</text>
</comment>
<evidence type="ECO:0000313" key="1">
    <source>
        <dbReference type="EMBL" id="OEO32385.1"/>
    </source>
</evidence>
<proteinExistence type="predicted"/>
<dbReference type="AlphaFoldDB" id="A0A1E5XUY2"/>
<accession>A0A1E5XUY2</accession>
<dbReference type="SUPFAM" id="SSF53067">
    <property type="entry name" value="Actin-like ATPase domain"/>
    <property type="match status" value="1"/>
</dbReference>
<dbReference type="Gene3D" id="3.30.420.40">
    <property type="match status" value="1"/>
</dbReference>
<name>A0A1E5XUY2_9HYPH</name>
<dbReference type="OrthoDB" id="63487at2"/>
<organism evidence="1 2">
    <name type="scientific">Devosia insulae DS-56</name>
    <dbReference type="NCBI Taxonomy" id="1116389"/>
    <lineage>
        <taxon>Bacteria</taxon>
        <taxon>Pseudomonadati</taxon>
        <taxon>Pseudomonadota</taxon>
        <taxon>Alphaproteobacteria</taxon>
        <taxon>Hyphomicrobiales</taxon>
        <taxon>Devosiaceae</taxon>
        <taxon>Devosia</taxon>
    </lineage>
</organism>
<dbReference type="RefSeq" id="WP_069908442.1">
    <property type="nucleotide sequence ID" value="NZ_LAJE02000073.1"/>
</dbReference>